<dbReference type="Proteomes" id="UP000636505">
    <property type="component" value="Unassembled WGS sequence"/>
</dbReference>
<reference evidence="1" key="1">
    <citation type="submission" date="2020-10" db="EMBL/GenBank/DDBJ databases">
        <authorList>
            <person name="Castelo-Branco R."/>
            <person name="Eusebio N."/>
            <person name="Adriana R."/>
            <person name="Vieira A."/>
            <person name="Brugerolle De Fraissinette N."/>
            <person name="Rezende De Castro R."/>
            <person name="Schneider M.P."/>
            <person name="Vasconcelos V."/>
            <person name="Leao P.N."/>
        </authorList>
    </citation>
    <scope>NUCLEOTIDE SEQUENCE</scope>
    <source>
        <strain evidence="1">LEGE 07310</strain>
    </source>
</reference>
<dbReference type="EMBL" id="JADEXG010000003">
    <property type="protein sequence ID" value="MBE9076170.1"/>
    <property type="molecule type" value="Genomic_DNA"/>
</dbReference>
<keyword evidence="2" id="KW-1185">Reference proteome</keyword>
<dbReference type="RefSeq" id="WP_193904819.1">
    <property type="nucleotide sequence ID" value="NZ_JADEXG010000003.1"/>
</dbReference>
<proteinExistence type="predicted"/>
<gene>
    <name evidence="1" type="ORF">IQ241_02480</name>
</gene>
<accession>A0A8J7AIS3</accession>
<evidence type="ECO:0000313" key="1">
    <source>
        <dbReference type="EMBL" id="MBE9076170.1"/>
    </source>
</evidence>
<dbReference type="AlphaFoldDB" id="A0A8J7AIS3"/>
<evidence type="ECO:0000313" key="2">
    <source>
        <dbReference type="Proteomes" id="UP000636505"/>
    </source>
</evidence>
<organism evidence="1 2">
    <name type="scientific">Vasconcelosia minhoensis LEGE 07310</name>
    <dbReference type="NCBI Taxonomy" id="915328"/>
    <lineage>
        <taxon>Bacteria</taxon>
        <taxon>Bacillati</taxon>
        <taxon>Cyanobacteriota</taxon>
        <taxon>Cyanophyceae</taxon>
        <taxon>Nodosilineales</taxon>
        <taxon>Cymatolegaceae</taxon>
        <taxon>Vasconcelosia</taxon>
        <taxon>Vasconcelosia minhoensis</taxon>
    </lineage>
</organism>
<comment type="caution">
    <text evidence="1">The sequence shown here is derived from an EMBL/GenBank/DDBJ whole genome shotgun (WGS) entry which is preliminary data.</text>
</comment>
<sequence length="49" mass="5447">MFNGQTLGWPSLSEEAAAVLWPVVGTADRVHLQNMMGMDGFRRGRLFPV</sequence>
<protein>
    <submittedName>
        <fullName evidence="1">Uncharacterized protein</fullName>
    </submittedName>
</protein>
<name>A0A8J7AIS3_9CYAN</name>